<protein>
    <submittedName>
        <fullName evidence="1">Uncharacterized protein</fullName>
    </submittedName>
</protein>
<comment type="caution">
    <text evidence="1">The sequence shown here is derived from an EMBL/GenBank/DDBJ whole genome shotgun (WGS) entry which is preliminary data.</text>
</comment>
<feature type="non-terminal residue" evidence="1">
    <location>
        <position position="129"/>
    </location>
</feature>
<organism evidence="1 2">
    <name type="scientific">Candidatus Eubacterium avistercoris</name>
    <dbReference type="NCBI Taxonomy" id="2838567"/>
    <lineage>
        <taxon>Bacteria</taxon>
        <taxon>Bacillati</taxon>
        <taxon>Bacillota</taxon>
        <taxon>Clostridia</taxon>
        <taxon>Eubacteriales</taxon>
        <taxon>Eubacteriaceae</taxon>
        <taxon>Eubacterium</taxon>
    </lineage>
</organism>
<reference evidence="1" key="1">
    <citation type="journal article" date="2021" name="PeerJ">
        <title>Extensive microbial diversity within the chicken gut microbiome revealed by metagenomics and culture.</title>
        <authorList>
            <person name="Gilroy R."/>
            <person name="Ravi A."/>
            <person name="Getino M."/>
            <person name="Pursley I."/>
            <person name="Horton D.L."/>
            <person name="Alikhan N.F."/>
            <person name="Baker D."/>
            <person name="Gharbi K."/>
            <person name="Hall N."/>
            <person name="Watson M."/>
            <person name="Adriaenssens E.M."/>
            <person name="Foster-Nyarko E."/>
            <person name="Jarju S."/>
            <person name="Secka A."/>
            <person name="Antonio M."/>
            <person name="Oren A."/>
            <person name="Chaudhuri R.R."/>
            <person name="La Ragione R."/>
            <person name="Hildebrand F."/>
            <person name="Pallen M.J."/>
        </authorList>
    </citation>
    <scope>NUCLEOTIDE SEQUENCE</scope>
    <source>
        <strain evidence="1">CHK192-9172</strain>
    </source>
</reference>
<dbReference type="EMBL" id="DXCH01000274">
    <property type="protein sequence ID" value="HIZ08281.1"/>
    <property type="molecule type" value="Genomic_DNA"/>
</dbReference>
<dbReference type="AlphaFoldDB" id="A0A9D2D459"/>
<reference evidence="1" key="2">
    <citation type="submission" date="2021-04" db="EMBL/GenBank/DDBJ databases">
        <authorList>
            <person name="Gilroy R."/>
        </authorList>
    </citation>
    <scope>NUCLEOTIDE SEQUENCE</scope>
    <source>
        <strain evidence="1">CHK192-9172</strain>
    </source>
</reference>
<accession>A0A9D2D459</accession>
<name>A0A9D2D459_9FIRM</name>
<dbReference type="Proteomes" id="UP000824024">
    <property type="component" value="Unassembled WGS sequence"/>
</dbReference>
<sequence length="129" mass="14584">MSNKELGSEFSEKSYNSGVNEYFDLTGMNRRFVLSGRTALHLVALELKNKHICSIALPDYLCGTMVQPFYDEKFTISFYESGNMGKIQSICKSSAVLIMDYFGFLREETVNFASQCRDMGKTIIVDATQ</sequence>
<evidence type="ECO:0000313" key="1">
    <source>
        <dbReference type="EMBL" id="HIZ08281.1"/>
    </source>
</evidence>
<proteinExistence type="predicted"/>
<evidence type="ECO:0000313" key="2">
    <source>
        <dbReference type="Proteomes" id="UP000824024"/>
    </source>
</evidence>
<gene>
    <name evidence="1" type="ORF">IAA08_10155</name>
</gene>